<gene>
    <name evidence="1" type="ORF">BQ8482_290032</name>
</gene>
<dbReference type="EMBL" id="FUIG01000036">
    <property type="protein sequence ID" value="SJM32437.1"/>
    <property type="molecule type" value="Genomic_DNA"/>
</dbReference>
<sequence>MPALRRKYLNALSSIFQENRAPLLIKSSYGTIAVDGFHLVGRFAVCRNSSRTRRS</sequence>
<reference evidence="2" key="1">
    <citation type="submission" date="2016-12" db="EMBL/GenBank/DDBJ databases">
        <authorList>
            <person name="Brunel B."/>
        </authorList>
    </citation>
    <scope>NUCLEOTIDE SEQUENCE [LARGE SCALE GENOMIC DNA]</scope>
</reference>
<dbReference type="AlphaFoldDB" id="A0A2P9AMR0"/>
<name>A0A2P9AMR0_9HYPH</name>
<accession>A0A2P9AMR0</accession>
<proteinExistence type="predicted"/>
<dbReference type="Proteomes" id="UP000245698">
    <property type="component" value="Unassembled WGS sequence"/>
</dbReference>
<evidence type="ECO:0000313" key="2">
    <source>
        <dbReference type="Proteomes" id="UP000245698"/>
    </source>
</evidence>
<organism evidence="1 2">
    <name type="scientific">Mesorhizobium delmotii</name>
    <dbReference type="NCBI Taxonomy" id="1631247"/>
    <lineage>
        <taxon>Bacteria</taxon>
        <taxon>Pseudomonadati</taxon>
        <taxon>Pseudomonadota</taxon>
        <taxon>Alphaproteobacteria</taxon>
        <taxon>Hyphomicrobiales</taxon>
        <taxon>Phyllobacteriaceae</taxon>
        <taxon>Mesorhizobium</taxon>
    </lineage>
</organism>
<evidence type="ECO:0000313" key="1">
    <source>
        <dbReference type="EMBL" id="SJM32437.1"/>
    </source>
</evidence>
<protein>
    <submittedName>
        <fullName evidence="1">Uncharacterized protein</fullName>
    </submittedName>
</protein>
<keyword evidence="2" id="KW-1185">Reference proteome</keyword>